<feature type="compositionally biased region" description="Polar residues" evidence="1">
    <location>
        <begin position="1078"/>
        <end position="1098"/>
    </location>
</feature>
<proteinExistence type="predicted"/>
<organism evidence="2 3">
    <name type="scientific">Candidatus Nomurabacteria bacterium RIFCSPLOWO2_01_FULL_36_10b</name>
    <dbReference type="NCBI Taxonomy" id="1801766"/>
    <lineage>
        <taxon>Bacteria</taxon>
        <taxon>Candidatus Nomuraibacteriota</taxon>
    </lineage>
</organism>
<dbReference type="Proteomes" id="UP000179448">
    <property type="component" value="Unassembled WGS sequence"/>
</dbReference>
<protein>
    <submittedName>
        <fullName evidence="2">Uncharacterized protein</fullName>
    </submittedName>
</protein>
<name>A0A1F6WQ01_9BACT</name>
<reference evidence="2 3" key="1">
    <citation type="journal article" date="2016" name="Nat. Commun.">
        <title>Thousands of microbial genomes shed light on interconnected biogeochemical processes in an aquifer system.</title>
        <authorList>
            <person name="Anantharaman K."/>
            <person name="Brown C.T."/>
            <person name="Hug L.A."/>
            <person name="Sharon I."/>
            <person name="Castelle C.J."/>
            <person name="Probst A.J."/>
            <person name="Thomas B.C."/>
            <person name="Singh A."/>
            <person name="Wilkins M.J."/>
            <person name="Karaoz U."/>
            <person name="Brodie E.L."/>
            <person name="Williams K.H."/>
            <person name="Hubbard S.S."/>
            <person name="Banfield J.F."/>
        </authorList>
    </citation>
    <scope>NUCLEOTIDE SEQUENCE [LARGE SCALE GENOMIC DNA]</scope>
</reference>
<dbReference type="EMBL" id="MFUQ01000008">
    <property type="protein sequence ID" value="OGI83926.1"/>
    <property type="molecule type" value="Genomic_DNA"/>
</dbReference>
<accession>A0A1F6WQ01</accession>
<feature type="compositionally biased region" description="Low complexity" evidence="1">
    <location>
        <begin position="1020"/>
        <end position="1037"/>
    </location>
</feature>
<evidence type="ECO:0000256" key="1">
    <source>
        <dbReference type="SAM" id="MobiDB-lite"/>
    </source>
</evidence>
<sequence length="1462" mass="161999">MSPDNKKSDVGIPPPPLPPDLPIIVEEELSKEPVTLVSSAENVAPIMPENVIPKEEKEKKKEKFWTSKKINELKSTLQIITRGRADKIKITDKNTKELLNEFSRSLFGKRFDDVQDIVAGIQEEYLINKKNYGTVLANLYLEEDIQPAQEIIPETKIQKEKEAPENEIQKEIKDVQKTDEATQGKKIIIPQFDPTQDYWYPRQIVNLDKLITKIKSGEITSDSELGIGDKILVTKFIRSIYEEPAKDYHDAVKIISDGLKDQDETAYFKEFFQSPNEYIEEEGQNIKTTNINKPAHKKIAPASQINPVLQTTTPAMQTVLTPKTGFVAPITQESEKAQKLSQQEIQSIPFELRGAIDQSLRTLKAVGNGYISIHNPDQLPLITKYINMVGNEKYGYGPDALKIKLEQGSGQKQEWIASITLSNGEENNTDKVLYPTKEENEVQTKLEQEQKQEQKQGQQKEVFTDQYVSDIVTNSIIPHLDVEESPFAILLNGADEWNARHLASLIQDKLDKEKVSVSMEYINGEPHLKVEKITQNQNKSENENKKEEPIVPGMTPETYARAEAKIVEAEKMYSDIETTFEQNRIAYEKVLANTIRNQNMASILFDKFRSSGVMKLFGGKHWEDIIAEKPEVAEARKKYEESLAQAREQIIARARARFMEYSEKEYSDPEKYGTEFYEKSFKDSPDQHAMVNLRVERYLQRFSGKFELLETVRTHNKAIQESRALELQERNKESVINILTKAKEWVTARPKIVKYIIIGTLCMAPVTAVAASGGIAAGGIALGAKALGITSGIGARWGIRKLLEHFGVSSAEKAQERIDNKVTDTIRGNAKAESVFAKIREEEARQQKLKTAKNIAATTAGIIAGVGSGIGAHATASALHDTFVASLPPHDGIMSETPVSFANAPTQPWSGEYTTMPDKHIPSYAVEHTDMTSTQNPPSVFDIPTHGPATGAESGSSISAANTTINPVSAMDITQETRIPTLDTITSEAEVTTPTSQVIPIQEVVDTPVTPEADVTIPATQEVPTPETVPVPQTEPTSISSEAEVTSVPETAPTPEVVRAPEVTSAPQTEVIPKVTPEASTSGTEAPTSQTVSPPQVESVTAHNIVETVKSGEGATHVIERLQTQDDVPEWFNNLDKNPDYQDWLHKARLPSWAHGHEKSLYWTEKFHFSDYDEAKFDVDNQITTTPTDYSYKESAIIHPGDNFGFTDKGELYYQAKSGQMEILTDSNGNQLTGATGEAVHFKGPMLNTDRFDGDIAPPIEEIQPEQEIKIQEKVPEKIEIEEITPKKPIFVPAENANTNISETAHEDVVTKVAYTNPSGTEVDSPLIQNPAPETIVTNTKIPLSTPQVTPDKIYSPSDDVYDTDDTRQAEFVHRHPAPQRAWREGSMGETATQGPTPWGVSHGRTGTQLNVNAPITSGQGMSAGVGGTHGGPFQFEASPNVVRRQGILDILLSTLFGGFSK</sequence>
<feature type="region of interest" description="Disordered" evidence="1">
    <location>
        <begin position="1017"/>
        <end position="1098"/>
    </location>
</feature>
<feature type="compositionally biased region" description="Pro residues" evidence="1">
    <location>
        <begin position="12"/>
        <end position="21"/>
    </location>
</feature>
<evidence type="ECO:0000313" key="3">
    <source>
        <dbReference type="Proteomes" id="UP000179448"/>
    </source>
</evidence>
<gene>
    <name evidence="2" type="ORF">A2997_01950</name>
</gene>
<evidence type="ECO:0000313" key="2">
    <source>
        <dbReference type="EMBL" id="OGI83926.1"/>
    </source>
</evidence>
<feature type="region of interest" description="Disordered" evidence="1">
    <location>
        <begin position="1"/>
        <end position="22"/>
    </location>
</feature>
<dbReference type="STRING" id="1801766.A2997_01950"/>
<comment type="caution">
    <text evidence="2">The sequence shown here is derived from an EMBL/GenBank/DDBJ whole genome shotgun (WGS) entry which is preliminary data.</text>
</comment>
<feature type="region of interest" description="Disordered" evidence="1">
    <location>
        <begin position="1377"/>
        <end position="1401"/>
    </location>
</feature>